<dbReference type="HOGENOM" id="CLU_517670_0_0_11"/>
<protein>
    <recommendedName>
        <fullName evidence="5">Guanylate cyclase domain-containing protein</fullName>
    </recommendedName>
</protein>
<gene>
    <name evidence="3" type="ordered locus">BN6_61370</name>
</gene>
<feature type="domain" description="CASPASE and TPR Repeat-Associated N-terminal" evidence="1">
    <location>
        <begin position="8"/>
        <end position="190"/>
    </location>
</feature>
<keyword evidence="4" id="KW-1185">Reference proteome</keyword>
<dbReference type="Pfam" id="PF20269">
    <property type="entry name" value="CATRA-N"/>
    <property type="match status" value="1"/>
</dbReference>
<name>K0K976_SACES</name>
<dbReference type="PATRIC" id="fig|1179773.3.peg.6182"/>
<dbReference type="InterPro" id="IPR046922">
    <property type="entry name" value="CATRA-N"/>
</dbReference>
<dbReference type="InterPro" id="IPR029787">
    <property type="entry name" value="Nucleotide_cyclase"/>
</dbReference>
<evidence type="ECO:0000313" key="3">
    <source>
        <dbReference type="EMBL" id="CCH33389.1"/>
    </source>
</evidence>
<feature type="domain" description="CASPASE and TPR Repeat-Associated C-terminal" evidence="2">
    <location>
        <begin position="198"/>
        <end position="315"/>
    </location>
</feature>
<sequence>MDAPGEQELVVHLYAPEESGGAEQLSRLWARLADVLGLDRTIAGTGLPLFPSAEDRAPGTVLAARTDGRGRQALFRRLGKALNISLLIPVGAGGWAAQLAEWESVRSDLDQVTTEARVFIGTAPGSATLPIGEVAAAVAHRLPLTWPRAPLDSAARQSGIVVVTRGPGIRVTRDLVVLAEDEELLSWWTWGLGDPGLPPLGVYLLQCSTVVHNLRVWQAFRGRLDALRASADTAATTLRHDPHDTAAATRVADVERALGFSEAKARDMAAAVRFALADLQGTPGPSPRGDVVDTERFLLALEEAVTTLANARRLARRSRPQANLEDFRPAAGGLGPRPSLGFVVDVVGYSDRPARLRELTQRRVDDLVTDVLADLVVPRDRVHLQGTGDGVLAFLPPDLDVRWTFRGLLNAWRDRLRGNNTLYTDRLRLRMSVTIGLVETGAMGFTDRSAIVLTRLIDSPALRAVVVANDEADLAVVISDVLHGLVVADDTPDLDRAAFVEQVVEVKAFRDRAWVWLGSGVTVPNG</sequence>
<dbReference type="SUPFAM" id="SSF55073">
    <property type="entry name" value="Nucleotide cyclase"/>
    <property type="match status" value="1"/>
</dbReference>
<reference evidence="3 4" key="1">
    <citation type="journal article" date="2012" name="BMC Genomics">
        <title>Complete genome sequence of Saccharothrix espanaensis DSM 44229T and comparison to the other completely sequenced Pseudonocardiaceae.</title>
        <authorList>
            <person name="Strobel T."/>
            <person name="Al-Dilaimi A."/>
            <person name="Blom J."/>
            <person name="Gessner A."/>
            <person name="Kalinowski J."/>
            <person name="Luzhetska M."/>
            <person name="Puhler A."/>
            <person name="Szczepanowski R."/>
            <person name="Bechthold A."/>
            <person name="Ruckert C."/>
        </authorList>
    </citation>
    <scope>NUCLEOTIDE SEQUENCE [LARGE SCALE GENOMIC DNA]</scope>
    <source>
        <strain evidence="4">ATCC 51144 / DSM 44229 / JCM 9112 / NBRC 15066 / NRRL 15764</strain>
    </source>
</reference>
<evidence type="ECO:0000259" key="1">
    <source>
        <dbReference type="Pfam" id="PF20269"/>
    </source>
</evidence>
<proteinExistence type="predicted"/>
<dbReference type="AlphaFoldDB" id="K0K976"/>
<accession>K0K976</accession>
<dbReference type="eggNOG" id="COG2114">
    <property type="taxonomic scope" value="Bacteria"/>
</dbReference>
<evidence type="ECO:0000259" key="2">
    <source>
        <dbReference type="Pfam" id="PF20270"/>
    </source>
</evidence>
<dbReference type="Pfam" id="PF20270">
    <property type="entry name" value="CATRA-C"/>
    <property type="match status" value="1"/>
</dbReference>
<dbReference type="InterPro" id="IPR046923">
    <property type="entry name" value="CATRA-C"/>
</dbReference>
<dbReference type="STRING" id="1179773.BN6_61370"/>
<organism evidence="3 4">
    <name type="scientific">Saccharothrix espanaensis (strain ATCC 51144 / DSM 44229 / JCM 9112 / NBRC 15066 / NRRL 15764)</name>
    <dbReference type="NCBI Taxonomy" id="1179773"/>
    <lineage>
        <taxon>Bacteria</taxon>
        <taxon>Bacillati</taxon>
        <taxon>Actinomycetota</taxon>
        <taxon>Actinomycetes</taxon>
        <taxon>Pseudonocardiales</taxon>
        <taxon>Pseudonocardiaceae</taxon>
        <taxon>Saccharothrix</taxon>
    </lineage>
</organism>
<dbReference type="EMBL" id="HE804045">
    <property type="protein sequence ID" value="CCH33389.1"/>
    <property type="molecule type" value="Genomic_DNA"/>
</dbReference>
<evidence type="ECO:0000313" key="4">
    <source>
        <dbReference type="Proteomes" id="UP000006281"/>
    </source>
</evidence>
<dbReference type="NCBIfam" id="NF038357">
    <property type="entry name" value="BN6_48550_fam"/>
    <property type="match status" value="1"/>
</dbReference>
<dbReference type="Proteomes" id="UP000006281">
    <property type="component" value="Chromosome"/>
</dbReference>
<dbReference type="KEGG" id="sesp:BN6_61370"/>
<evidence type="ECO:0008006" key="5">
    <source>
        <dbReference type="Google" id="ProtNLM"/>
    </source>
</evidence>